<reference evidence="1 2" key="1">
    <citation type="submission" date="2018-02" db="EMBL/GenBank/DDBJ databases">
        <title>FDA/CDC Antimicrobial Resistant Isolate Bank Genome Sequencing.</title>
        <authorList>
            <person name="Benahmed F.H."/>
            <person name="Lutgring J.D."/>
            <person name="Yoo B."/>
            <person name="Machado M."/>
            <person name="Brown A."/>
            <person name="McAllister G."/>
            <person name="Perry A."/>
            <person name="Halpin A.L."/>
            <person name="Vavikolanu K."/>
            <person name="Ott S."/>
            <person name="Zhao X."/>
            <person name="Tallon L.J."/>
            <person name="Sadzewicz L."/>
            <person name="Aluvathingal J."/>
            <person name="Nadendla S."/>
            <person name="Voskania-kordi A."/>
            <person name="Simonyan V."/>
            <person name="Patel J."/>
            <person name="Shawar R.M."/>
        </authorList>
    </citation>
    <scope>NUCLEOTIDE SEQUENCE [LARGE SCALE GENOMIC DNA]</scope>
    <source>
        <strain evidence="1 2">AR_0356</strain>
    </source>
</reference>
<keyword evidence="2" id="KW-1185">Reference proteome</keyword>
<gene>
    <name evidence="1" type="ORF">CSB93_1666</name>
</gene>
<sequence length="52" mass="5609">MDNISEFVEPDQGSVSLIKKLVEFAQKSGTKEGQALALQALAVLGVNYEDNI</sequence>
<organism evidence="1 2">
    <name type="scientific">Pseudomonas paraeruginosa</name>
    <dbReference type="NCBI Taxonomy" id="2994495"/>
    <lineage>
        <taxon>Bacteria</taxon>
        <taxon>Pseudomonadati</taxon>
        <taxon>Pseudomonadota</taxon>
        <taxon>Gammaproteobacteria</taxon>
        <taxon>Pseudomonadales</taxon>
        <taxon>Pseudomonadaceae</taxon>
        <taxon>Pseudomonas</taxon>
    </lineage>
</organism>
<evidence type="ECO:0000313" key="1">
    <source>
        <dbReference type="EMBL" id="AVK03702.1"/>
    </source>
</evidence>
<evidence type="ECO:0000313" key="2">
    <source>
        <dbReference type="Proteomes" id="UP000238390"/>
    </source>
</evidence>
<accession>A0A2R3IP52</accession>
<dbReference type="EMBL" id="CP027169">
    <property type="protein sequence ID" value="AVK03702.1"/>
    <property type="molecule type" value="Genomic_DNA"/>
</dbReference>
<protein>
    <submittedName>
        <fullName evidence="1">Uncharacterized protein</fullName>
    </submittedName>
</protein>
<dbReference type="Proteomes" id="UP000238390">
    <property type="component" value="Chromosome"/>
</dbReference>
<dbReference type="AlphaFoldDB" id="A0A2R3IP52"/>
<proteinExistence type="predicted"/>
<name>A0A2R3IP52_9PSED</name>